<protein>
    <recommendedName>
        <fullName evidence="4">Peptidase</fullName>
    </recommendedName>
</protein>
<evidence type="ECO:0000313" key="2">
    <source>
        <dbReference type="EMBL" id="VUX47865.1"/>
    </source>
</evidence>
<comment type="caution">
    <text evidence="2">The sequence shown here is derived from an EMBL/GenBank/DDBJ whole genome shotgun (WGS) entry which is preliminary data.</text>
</comment>
<sequence>MQYPALVNGATPSLVRRLTHIARARQAPPRNKTPYPATAADGTPRTMQIFRAGTHTDSRGRTLTFSAADIAATAAAYAPDVHEAPLVVGHPAMDDPAYGWVESLHATGDGVLEATPHQVDPAFAEMVAEGRFKRVSASFYAPDAATNPAPGVWYLRHVGFLGAHPPAVKGLRPVQFSAGADGLVTIEFASALSTPTEGTMTTTDTTDSASKALLAEIADVRARLEADRAALRAERAAFDAECAAFSETVAAAAAQKRRDTAQSIVEACVKAGQIVPKGRQQLVEFMTWLDDAETVSFGEDEADRKTPAAWFASWLQSLPGTIRYGEVAGGAAAVAARAGAAIDPVATANLARRKMAAETFGGALDPRDAVAAVLRGE</sequence>
<feature type="coiled-coil region" evidence="1">
    <location>
        <begin position="214"/>
        <end position="241"/>
    </location>
</feature>
<gene>
    <name evidence="2" type="ORF">DF3PA_80025</name>
</gene>
<accession>A0A564WHC2</accession>
<dbReference type="EMBL" id="UXAT02000053">
    <property type="protein sequence ID" value="VUX47865.1"/>
    <property type="molecule type" value="Genomic_DNA"/>
</dbReference>
<dbReference type="Proteomes" id="UP000326641">
    <property type="component" value="Unassembled WGS sequence"/>
</dbReference>
<name>A0A564WHC2_9PROT</name>
<keyword evidence="1" id="KW-0175">Coiled coil</keyword>
<evidence type="ECO:0000256" key="1">
    <source>
        <dbReference type="SAM" id="Coils"/>
    </source>
</evidence>
<reference evidence="2" key="1">
    <citation type="submission" date="2018-11" db="EMBL/GenBank/DDBJ databases">
        <authorList>
            <person name="Onetto C."/>
        </authorList>
    </citation>
    <scope>NUCLEOTIDE SEQUENCE [LARGE SCALE GENOMIC DNA]</scope>
</reference>
<keyword evidence="3" id="KW-1185">Reference proteome</keyword>
<evidence type="ECO:0000313" key="3">
    <source>
        <dbReference type="Proteomes" id="UP000326641"/>
    </source>
</evidence>
<evidence type="ECO:0008006" key="4">
    <source>
        <dbReference type="Google" id="ProtNLM"/>
    </source>
</evidence>
<dbReference type="AlphaFoldDB" id="A0A564WHC2"/>
<proteinExistence type="predicted"/>
<organism evidence="2 3">
    <name type="scientific">Candidatus Defluviicoccus seviourii</name>
    <dbReference type="NCBI Taxonomy" id="2565273"/>
    <lineage>
        <taxon>Bacteria</taxon>
        <taxon>Pseudomonadati</taxon>
        <taxon>Pseudomonadota</taxon>
        <taxon>Alphaproteobacteria</taxon>
        <taxon>Rhodospirillales</taxon>
        <taxon>Rhodospirillaceae</taxon>
        <taxon>Defluviicoccus</taxon>
    </lineage>
</organism>